<dbReference type="Proteomes" id="UP000005239">
    <property type="component" value="Unassembled WGS sequence"/>
</dbReference>
<evidence type="ECO:0000313" key="2">
    <source>
        <dbReference type="Proteomes" id="UP000005239"/>
    </source>
</evidence>
<protein>
    <submittedName>
        <fullName evidence="1">Uncharacterized protein</fullName>
    </submittedName>
</protein>
<reference evidence="2" key="1">
    <citation type="journal article" date="2008" name="Nat. Genet.">
        <title>The Pristionchus pacificus genome provides a unique perspective on nematode lifestyle and parasitism.</title>
        <authorList>
            <person name="Dieterich C."/>
            <person name="Clifton S.W."/>
            <person name="Schuster L.N."/>
            <person name="Chinwalla A."/>
            <person name="Delehaunty K."/>
            <person name="Dinkelacker I."/>
            <person name="Fulton L."/>
            <person name="Fulton R."/>
            <person name="Godfrey J."/>
            <person name="Minx P."/>
            <person name="Mitreva M."/>
            <person name="Roeseler W."/>
            <person name="Tian H."/>
            <person name="Witte H."/>
            <person name="Yang S.P."/>
            <person name="Wilson R.K."/>
            <person name="Sommer R.J."/>
        </authorList>
    </citation>
    <scope>NUCLEOTIDE SEQUENCE [LARGE SCALE GENOMIC DNA]</scope>
    <source>
        <strain evidence="2">PS312</strain>
    </source>
</reference>
<reference evidence="1" key="2">
    <citation type="submission" date="2022-06" db="UniProtKB">
        <authorList>
            <consortium name="EnsemblMetazoa"/>
        </authorList>
    </citation>
    <scope>IDENTIFICATION</scope>
    <source>
        <strain evidence="1">PS312</strain>
    </source>
</reference>
<name>A0A2A6CJR1_PRIPA</name>
<evidence type="ECO:0000313" key="1">
    <source>
        <dbReference type="EnsemblMetazoa" id="PPA45734.1"/>
    </source>
</evidence>
<dbReference type="AlphaFoldDB" id="A0A2A6CJR1"/>
<sequence length="148" mass="17123">MLYIALLTWHGSDLNTNVDGVDDAVGFKLAWMGVGNAIGCPVTAEPQFLQLLHTLSASRWCEVASLTGKDLFLLFVLILIFNVRLFQVVIVYEREMLVKRIEWTIDSSIYFLILVTTVLLVEDEWSIEGGEEEWIRWEGRRNEEWKEE</sequence>
<gene>
    <name evidence="1" type="primary">WBGene00284103</name>
</gene>
<organism evidence="1 2">
    <name type="scientific">Pristionchus pacificus</name>
    <name type="common">Parasitic nematode worm</name>
    <dbReference type="NCBI Taxonomy" id="54126"/>
    <lineage>
        <taxon>Eukaryota</taxon>
        <taxon>Metazoa</taxon>
        <taxon>Ecdysozoa</taxon>
        <taxon>Nematoda</taxon>
        <taxon>Chromadorea</taxon>
        <taxon>Rhabditida</taxon>
        <taxon>Rhabditina</taxon>
        <taxon>Diplogasteromorpha</taxon>
        <taxon>Diplogasteroidea</taxon>
        <taxon>Neodiplogasteridae</taxon>
        <taxon>Pristionchus</taxon>
    </lineage>
</organism>
<dbReference type="EnsemblMetazoa" id="PPA45734.1">
    <property type="protein sequence ID" value="PPA45734.1"/>
    <property type="gene ID" value="WBGene00284103"/>
</dbReference>
<accession>A0A2A6CJR1</accession>
<accession>A0A8R1Z4B2</accession>
<keyword evidence="2" id="KW-1185">Reference proteome</keyword>
<proteinExistence type="predicted"/>